<reference evidence="2" key="1">
    <citation type="submission" date="2016-10" db="EMBL/GenBank/DDBJ databases">
        <authorList>
            <person name="Varghese N."/>
            <person name="Submissions S."/>
        </authorList>
    </citation>
    <scope>NUCLEOTIDE SEQUENCE [LARGE SCALE GENOMIC DNA]</scope>
    <source>
        <strain evidence="2">DSM 45245</strain>
    </source>
</reference>
<name>A0A1H3FQN9_9ACTN</name>
<evidence type="ECO:0000313" key="2">
    <source>
        <dbReference type="Proteomes" id="UP000242415"/>
    </source>
</evidence>
<accession>A0A1H3FQN9</accession>
<evidence type="ECO:0000313" key="1">
    <source>
        <dbReference type="EMBL" id="SDX92708.1"/>
    </source>
</evidence>
<dbReference type="OrthoDB" id="9801773at2"/>
<dbReference type="RefSeq" id="WP_091550005.1">
    <property type="nucleotide sequence ID" value="NZ_FNPH01000001.1"/>
</dbReference>
<keyword evidence="2" id="KW-1185">Reference proteome</keyword>
<gene>
    <name evidence="1" type="ORF">SAMN05444365_101101</name>
</gene>
<dbReference type="EMBL" id="FNPH01000001">
    <property type="protein sequence ID" value="SDX92708.1"/>
    <property type="molecule type" value="Genomic_DNA"/>
</dbReference>
<dbReference type="InterPro" id="IPR019587">
    <property type="entry name" value="Polyketide_cyclase/dehydratase"/>
</dbReference>
<proteinExistence type="predicted"/>
<dbReference type="InterPro" id="IPR023393">
    <property type="entry name" value="START-like_dom_sf"/>
</dbReference>
<protein>
    <submittedName>
        <fullName evidence="1">Ligand-binding SRPBCC domain-containing protein</fullName>
    </submittedName>
</protein>
<dbReference type="CDD" id="cd07820">
    <property type="entry name" value="SRPBCC_3"/>
    <property type="match status" value="1"/>
</dbReference>
<dbReference type="Pfam" id="PF10604">
    <property type="entry name" value="Polyketide_cyc2"/>
    <property type="match status" value="1"/>
</dbReference>
<sequence length="151" mass="17331">MALIDITTVVRAPVEHVFDLSLDVDAHTASMSSAGEQAVDGVRSGRMAFGETVTWAARHFGIRWRMTSRISAYDRPHRFVDEQVAGPFRRWHHEHIFTWDEASQATIMRDVIDFAAPFGVLGWLVTKIFLLRYMHRLIEDRNSYLVRSLAS</sequence>
<organism evidence="1 2">
    <name type="scientific">Micromonospora pattaloongensis</name>
    <dbReference type="NCBI Taxonomy" id="405436"/>
    <lineage>
        <taxon>Bacteria</taxon>
        <taxon>Bacillati</taxon>
        <taxon>Actinomycetota</taxon>
        <taxon>Actinomycetes</taxon>
        <taxon>Micromonosporales</taxon>
        <taxon>Micromonosporaceae</taxon>
        <taxon>Micromonospora</taxon>
    </lineage>
</organism>
<dbReference type="Proteomes" id="UP000242415">
    <property type="component" value="Unassembled WGS sequence"/>
</dbReference>
<dbReference type="AlphaFoldDB" id="A0A1H3FQN9"/>
<dbReference type="Gene3D" id="3.30.530.20">
    <property type="match status" value="1"/>
</dbReference>
<dbReference type="SUPFAM" id="SSF55961">
    <property type="entry name" value="Bet v1-like"/>
    <property type="match status" value="1"/>
</dbReference>